<evidence type="ECO:0000313" key="3">
    <source>
        <dbReference type="Proteomes" id="UP000623067"/>
    </source>
</evidence>
<gene>
    <name evidence="2" type="ORF">GCM10011380_01660</name>
</gene>
<dbReference type="InterPro" id="IPR009288">
    <property type="entry name" value="AIG2-like_dom"/>
</dbReference>
<dbReference type="AlphaFoldDB" id="A0A916WMC9"/>
<dbReference type="InterPro" id="IPR036568">
    <property type="entry name" value="GGCT-like_sf"/>
</dbReference>
<evidence type="ECO:0000259" key="1">
    <source>
        <dbReference type="Pfam" id="PF06094"/>
    </source>
</evidence>
<comment type="caution">
    <text evidence="2">The sequence shown here is derived from an EMBL/GenBank/DDBJ whole genome shotgun (WGS) entry which is preliminary data.</text>
</comment>
<sequence>MIAAVEEVADQSLFSYGTLQDPSVQIATFGRLLTGQRDALAGWRIATVQIRDPDVLATSGMAEHLALVPDAEAPAVHGAVFLLTRAELAAADVYESEHYRREWIRLVSGRHAWVYVKA</sequence>
<dbReference type="Proteomes" id="UP000623067">
    <property type="component" value="Unassembled WGS sequence"/>
</dbReference>
<name>A0A916WMC9_9SPHN</name>
<dbReference type="InterPro" id="IPR013024">
    <property type="entry name" value="GGCT-like"/>
</dbReference>
<dbReference type="EMBL" id="BMIH01000001">
    <property type="protein sequence ID" value="GGB15852.1"/>
    <property type="molecule type" value="Genomic_DNA"/>
</dbReference>
<accession>A0A916WMC9</accession>
<protein>
    <recommendedName>
        <fullName evidence="1">Gamma-glutamylcyclotransferase AIG2-like domain-containing protein</fullName>
    </recommendedName>
</protein>
<dbReference type="Pfam" id="PF06094">
    <property type="entry name" value="GGACT"/>
    <property type="match status" value="1"/>
</dbReference>
<organism evidence="2 3">
    <name type="scientific">Sphingomonas metalli</name>
    <dbReference type="NCBI Taxonomy" id="1779358"/>
    <lineage>
        <taxon>Bacteria</taxon>
        <taxon>Pseudomonadati</taxon>
        <taxon>Pseudomonadota</taxon>
        <taxon>Alphaproteobacteria</taxon>
        <taxon>Sphingomonadales</taxon>
        <taxon>Sphingomonadaceae</taxon>
        <taxon>Sphingomonas</taxon>
    </lineage>
</organism>
<reference evidence="2" key="2">
    <citation type="submission" date="2020-09" db="EMBL/GenBank/DDBJ databases">
        <authorList>
            <person name="Sun Q."/>
            <person name="Zhou Y."/>
        </authorList>
    </citation>
    <scope>NUCLEOTIDE SEQUENCE</scope>
    <source>
        <strain evidence="2">CGMCC 1.15330</strain>
    </source>
</reference>
<keyword evidence="3" id="KW-1185">Reference proteome</keyword>
<feature type="domain" description="Gamma-glutamylcyclotransferase AIG2-like" evidence="1">
    <location>
        <begin position="13"/>
        <end position="117"/>
    </location>
</feature>
<evidence type="ECO:0000313" key="2">
    <source>
        <dbReference type="EMBL" id="GGB15852.1"/>
    </source>
</evidence>
<reference evidence="2" key="1">
    <citation type="journal article" date="2014" name="Int. J. Syst. Evol. Microbiol.">
        <title>Complete genome sequence of Corynebacterium casei LMG S-19264T (=DSM 44701T), isolated from a smear-ripened cheese.</title>
        <authorList>
            <consortium name="US DOE Joint Genome Institute (JGI-PGF)"/>
            <person name="Walter F."/>
            <person name="Albersmeier A."/>
            <person name="Kalinowski J."/>
            <person name="Ruckert C."/>
        </authorList>
    </citation>
    <scope>NUCLEOTIDE SEQUENCE</scope>
    <source>
        <strain evidence="2">CGMCC 1.15330</strain>
    </source>
</reference>
<proteinExistence type="predicted"/>
<dbReference type="CDD" id="cd06661">
    <property type="entry name" value="GGCT_like"/>
    <property type="match status" value="1"/>
</dbReference>
<dbReference type="SUPFAM" id="SSF110857">
    <property type="entry name" value="Gamma-glutamyl cyclotransferase-like"/>
    <property type="match status" value="1"/>
</dbReference>
<dbReference type="Gene3D" id="3.10.490.10">
    <property type="entry name" value="Gamma-glutamyl cyclotransferase-like"/>
    <property type="match status" value="1"/>
</dbReference>